<reference evidence="2 3" key="1">
    <citation type="journal article" date="2022" name="ISME Commun">
        <title>Vulcanimicrobium alpinus gen. nov. sp. nov., the first cultivated representative of the candidate phylum 'Eremiobacterota', is a metabolically versatile aerobic anoxygenic phototroph.</title>
        <authorList>
            <person name="Yabe S."/>
            <person name="Muto K."/>
            <person name="Abe K."/>
            <person name="Yokota A."/>
            <person name="Staudigel H."/>
            <person name="Tebo B.M."/>
        </authorList>
    </citation>
    <scope>NUCLEOTIDE SEQUENCE [LARGE SCALE GENOMIC DNA]</scope>
    <source>
        <strain evidence="2 3">WC8-2</strain>
    </source>
</reference>
<dbReference type="PANTHER" id="PTHR43777:SF1">
    <property type="entry name" value="MOLYBDENUM COFACTOR CYTIDYLYLTRANSFERASE"/>
    <property type="match status" value="1"/>
</dbReference>
<accession>A0AAN1XW48</accession>
<organism evidence="2 3">
    <name type="scientific">Vulcanimicrobium alpinum</name>
    <dbReference type="NCBI Taxonomy" id="3016050"/>
    <lineage>
        <taxon>Bacteria</taxon>
        <taxon>Bacillati</taxon>
        <taxon>Vulcanimicrobiota</taxon>
        <taxon>Vulcanimicrobiia</taxon>
        <taxon>Vulcanimicrobiales</taxon>
        <taxon>Vulcanimicrobiaceae</taxon>
        <taxon>Vulcanimicrobium</taxon>
    </lineage>
</organism>
<protein>
    <recommendedName>
        <fullName evidence="1">MobA-like NTP transferase domain-containing protein</fullName>
    </recommendedName>
</protein>
<dbReference type="SUPFAM" id="SSF53448">
    <property type="entry name" value="Nucleotide-diphospho-sugar transferases"/>
    <property type="match status" value="1"/>
</dbReference>
<gene>
    <name evidence="2" type="ORF">WPS_06090</name>
</gene>
<dbReference type="AlphaFoldDB" id="A0AAN1XW48"/>
<proteinExistence type="predicted"/>
<evidence type="ECO:0000313" key="3">
    <source>
        <dbReference type="Proteomes" id="UP001317532"/>
    </source>
</evidence>
<evidence type="ECO:0000313" key="2">
    <source>
        <dbReference type="EMBL" id="BDE05333.1"/>
    </source>
</evidence>
<dbReference type="InterPro" id="IPR029044">
    <property type="entry name" value="Nucleotide-diphossugar_trans"/>
</dbReference>
<dbReference type="Proteomes" id="UP001317532">
    <property type="component" value="Chromosome"/>
</dbReference>
<feature type="domain" description="MobA-like NTP transferase" evidence="1">
    <location>
        <begin position="9"/>
        <end position="147"/>
    </location>
</feature>
<dbReference type="PANTHER" id="PTHR43777">
    <property type="entry name" value="MOLYBDENUM COFACTOR CYTIDYLYLTRANSFERASE"/>
    <property type="match status" value="1"/>
</dbReference>
<dbReference type="InterPro" id="IPR025877">
    <property type="entry name" value="MobA-like_NTP_Trfase"/>
</dbReference>
<dbReference type="Pfam" id="PF12804">
    <property type="entry name" value="NTP_transf_3"/>
    <property type="match status" value="1"/>
</dbReference>
<dbReference type="Gene3D" id="3.90.550.10">
    <property type="entry name" value="Spore Coat Polysaccharide Biosynthesis Protein SpsA, Chain A"/>
    <property type="match status" value="1"/>
</dbReference>
<sequence length="198" mass="20499">MERDGMRLVVLAAGSSRRMGRDKLLAPFAGVPLVRRLAAALAPLRPLVVGPDAVADAVAGLAGVEVLRTPPTAGPSVTLALADAAIPRDRALAVAAADLPFLDAPLVAAFLARVPPGADIAFPEVAGVPGHPVVWSPRARERIAGLDPGAPPIRIRRDLDLTAVALACAADGYVVDVDTPDAWTQAERRARAGERREG</sequence>
<dbReference type="GO" id="GO:0016779">
    <property type="term" value="F:nucleotidyltransferase activity"/>
    <property type="evidence" value="ECO:0007669"/>
    <property type="project" value="UniProtKB-ARBA"/>
</dbReference>
<keyword evidence="3" id="KW-1185">Reference proteome</keyword>
<dbReference type="KEGG" id="vab:WPS_06090"/>
<dbReference type="EMBL" id="AP025523">
    <property type="protein sequence ID" value="BDE05333.1"/>
    <property type="molecule type" value="Genomic_DNA"/>
</dbReference>
<evidence type="ECO:0000259" key="1">
    <source>
        <dbReference type="Pfam" id="PF12804"/>
    </source>
</evidence>
<name>A0AAN1XW48_UNVUL</name>